<evidence type="ECO:0000256" key="14">
    <source>
        <dbReference type="ARBA" id="ARBA00023034"/>
    </source>
</evidence>
<evidence type="ECO:0000256" key="20">
    <source>
        <dbReference type="ARBA" id="ARBA00033328"/>
    </source>
</evidence>
<reference evidence="25" key="1">
    <citation type="submission" date="2017-02" db="EMBL/GenBank/DDBJ databases">
        <authorList>
            <person name="Varghese N."/>
            <person name="Submissions S."/>
        </authorList>
    </citation>
    <scope>NUCLEOTIDE SEQUENCE [LARGE SCALE GENOMIC DNA]</scope>
    <source>
        <strain evidence="25">R11H</strain>
    </source>
</reference>
<dbReference type="PANTHER" id="PTHR12053:SF3">
    <property type="entry name" value="CARBOXYPEPTIDASE Q"/>
    <property type="match status" value="1"/>
</dbReference>
<feature type="signal peptide" evidence="22">
    <location>
        <begin position="1"/>
        <end position="36"/>
    </location>
</feature>
<feature type="region of interest" description="Disordered" evidence="21">
    <location>
        <begin position="527"/>
        <end position="549"/>
    </location>
</feature>
<evidence type="ECO:0000256" key="9">
    <source>
        <dbReference type="ARBA" id="ARBA00022723"/>
    </source>
</evidence>
<dbReference type="InterPro" id="IPR007484">
    <property type="entry name" value="Peptidase_M28"/>
</dbReference>
<keyword evidence="11" id="KW-0378">Hydrolase</keyword>
<keyword evidence="25" id="KW-1185">Reference proteome</keyword>
<evidence type="ECO:0000256" key="10">
    <source>
        <dbReference type="ARBA" id="ARBA00022729"/>
    </source>
</evidence>
<keyword evidence="16" id="KW-0865">Zymogen</keyword>
<evidence type="ECO:0000256" key="21">
    <source>
        <dbReference type="SAM" id="MobiDB-lite"/>
    </source>
</evidence>
<evidence type="ECO:0000259" key="23">
    <source>
        <dbReference type="Pfam" id="PF04389"/>
    </source>
</evidence>
<keyword evidence="15" id="KW-0482">Metalloprotease</keyword>
<dbReference type="EMBL" id="FUYP01000020">
    <property type="protein sequence ID" value="SKB80887.1"/>
    <property type="molecule type" value="Genomic_DNA"/>
</dbReference>
<evidence type="ECO:0000256" key="13">
    <source>
        <dbReference type="ARBA" id="ARBA00022833"/>
    </source>
</evidence>
<dbReference type="PANTHER" id="PTHR12053">
    <property type="entry name" value="PROTEASE FAMILY M28 PLASMA GLUTAMATE CARBOXYPEPTIDASE-RELATED"/>
    <property type="match status" value="1"/>
</dbReference>
<accession>A0A1T5EA68</accession>
<keyword evidence="12" id="KW-0256">Endoplasmic reticulum</keyword>
<proteinExistence type="predicted"/>
<evidence type="ECO:0000256" key="12">
    <source>
        <dbReference type="ARBA" id="ARBA00022824"/>
    </source>
</evidence>
<name>A0A1T5EA68_9SPHN</name>
<feature type="domain" description="Peptidase M28" evidence="23">
    <location>
        <begin position="298"/>
        <end position="514"/>
    </location>
</feature>
<dbReference type="Proteomes" id="UP000190044">
    <property type="component" value="Unassembled WGS sequence"/>
</dbReference>
<dbReference type="GO" id="GO:0070573">
    <property type="term" value="F:metallodipeptidase activity"/>
    <property type="evidence" value="ECO:0007669"/>
    <property type="project" value="InterPro"/>
</dbReference>
<keyword evidence="7" id="KW-0121">Carboxypeptidase</keyword>
<feature type="chain" id="PRO_5013318625" description="Carboxypeptidase Q" evidence="22">
    <location>
        <begin position="37"/>
        <end position="549"/>
    </location>
</feature>
<evidence type="ECO:0000256" key="11">
    <source>
        <dbReference type="ARBA" id="ARBA00022801"/>
    </source>
</evidence>
<evidence type="ECO:0000256" key="16">
    <source>
        <dbReference type="ARBA" id="ARBA00023145"/>
    </source>
</evidence>
<evidence type="ECO:0000256" key="15">
    <source>
        <dbReference type="ARBA" id="ARBA00023049"/>
    </source>
</evidence>
<keyword evidence="6" id="KW-0964">Secreted</keyword>
<feature type="compositionally biased region" description="Pro residues" evidence="21">
    <location>
        <begin position="530"/>
        <end position="539"/>
    </location>
</feature>
<evidence type="ECO:0000256" key="19">
    <source>
        <dbReference type="ARBA" id="ARBA00025833"/>
    </source>
</evidence>
<keyword evidence="13" id="KW-0862">Zinc</keyword>
<protein>
    <recommendedName>
        <fullName evidence="5">Carboxypeptidase Q</fullName>
    </recommendedName>
    <alternativeName>
        <fullName evidence="20">Plasma glutamate carboxypeptidase</fullName>
    </alternativeName>
</protein>
<organism evidence="24 25">
    <name type="scientific">Sphingopyxis flava</name>
    <dbReference type="NCBI Taxonomy" id="1507287"/>
    <lineage>
        <taxon>Bacteria</taxon>
        <taxon>Pseudomonadati</taxon>
        <taxon>Pseudomonadota</taxon>
        <taxon>Alphaproteobacteria</taxon>
        <taxon>Sphingomonadales</taxon>
        <taxon>Sphingomonadaceae</taxon>
        <taxon>Sphingopyxis</taxon>
    </lineage>
</organism>
<evidence type="ECO:0000256" key="18">
    <source>
        <dbReference type="ARBA" id="ARBA00023228"/>
    </source>
</evidence>
<evidence type="ECO:0000256" key="22">
    <source>
        <dbReference type="SAM" id="SignalP"/>
    </source>
</evidence>
<keyword evidence="18" id="KW-0458">Lysosome</keyword>
<dbReference type="GO" id="GO:0005576">
    <property type="term" value="C:extracellular region"/>
    <property type="evidence" value="ECO:0007669"/>
    <property type="project" value="UniProtKB-SubCell"/>
</dbReference>
<evidence type="ECO:0000256" key="17">
    <source>
        <dbReference type="ARBA" id="ARBA00023180"/>
    </source>
</evidence>
<dbReference type="GO" id="GO:0004180">
    <property type="term" value="F:carboxypeptidase activity"/>
    <property type="evidence" value="ECO:0007669"/>
    <property type="project" value="UniProtKB-KW"/>
</dbReference>
<dbReference type="Pfam" id="PF04389">
    <property type="entry name" value="Peptidase_M28"/>
    <property type="match status" value="1"/>
</dbReference>
<keyword evidence="14" id="KW-0333">Golgi apparatus</keyword>
<dbReference type="SUPFAM" id="SSF53187">
    <property type="entry name" value="Zn-dependent exopeptidases"/>
    <property type="match status" value="1"/>
</dbReference>
<comment type="subcellular location">
    <subcellularLocation>
        <location evidence="1">Endoplasmic reticulum</location>
    </subcellularLocation>
    <subcellularLocation>
        <location evidence="3">Golgi apparatus</location>
    </subcellularLocation>
    <subcellularLocation>
        <location evidence="2">Lysosome</location>
    </subcellularLocation>
    <subcellularLocation>
        <location evidence="4">Secreted</location>
    </subcellularLocation>
</comment>
<dbReference type="Gene3D" id="3.40.630.10">
    <property type="entry name" value="Zn peptidases"/>
    <property type="match status" value="1"/>
</dbReference>
<dbReference type="GO" id="GO:0046872">
    <property type="term" value="F:metal ion binding"/>
    <property type="evidence" value="ECO:0007669"/>
    <property type="project" value="UniProtKB-KW"/>
</dbReference>
<sequence>MVHPVSIATKGKPGMKKTLVAMMMAGAALVAVPAGAQKGDDAIGIIDQGMNHSQVMLIAQEMTDGLGPRLTNSPGMRRAEQWAIDKFNSWGLSNVRRDGFEFGRGWEIVSVSARMTSPRPLALTAIPVAWTPPTNGAIAAPIVVAPMSKEENFAEWRGKLAGKIVLISLPGEGSEPDKPAFRRLGGEDFEKLEAFRQPKYDPEALNRRLERVTFPEKLDAFLKAEGALAWVRQSYRDGMLVHGEGYNYRAGHTLSLPGIELAAEDYRRLARLAKSGPAPQLEIDSNVRFDDSDTKAYNIIADIPGTDPKAGYVMAGAHFDSWAAADGASDNAAGSAVVMEAARIIKALGVRPRRTIRFVLWSGEEQGLLGSLSYVDKYLATRPGPAEGEDGNLLYYGWPNRYPITPRAGYDDLKAYFNMDNGSGKLRGIYAEGNVAAVPLLKEWLAPYASLGAGRVVAANTSGTDHVFMQSVGIPAFQFIQDPLDYRSRTHHSNADTYDHLKAEDLRQASVVMAGMLLASANSDKTLPRFPVPSQPSPYDPFKYKDPNE</sequence>
<keyword evidence="9" id="KW-0479">Metal-binding</keyword>
<dbReference type="Gene3D" id="3.50.30.30">
    <property type="match status" value="1"/>
</dbReference>
<evidence type="ECO:0000256" key="2">
    <source>
        <dbReference type="ARBA" id="ARBA00004371"/>
    </source>
</evidence>
<keyword evidence="10 22" id="KW-0732">Signal</keyword>
<evidence type="ECO:0000256" key="1">
    <source>
        <dbReference type="ARBA" id="ARBA00004240"/>
    </source>
</evidence>
<evidence type="ECO:0000256" key="3">
    <source>
        <dbReference type="ARBA" id="ARBA00004555"/>
    </source>
</evidence>
<dbReference type="GO" id="GO:0006508">
    <property type="term" value="P:proteolysis"/>
    <property type="evidence" value="ECO:0007669"/>
    <property type="project" value="UniProtKB-KW"/>
</dbReference>
<evidence type="ECO:0000256" key="8">
    <source>
        <dbReference type="ARBA" id="ARBA00022670"/>
    </source>
</evidence>
<keyword evidence="8" id="KW-0645">Protease</keyword>
<dbReference type="AlphaFoldDB" id="A0A1T5EA68"/>
<evidence type="ECO:0000256" key="6">
    <source>
        <dbReference type="ARBA" id="ARBA00022525"/>
    </source>
</evidence>
<evidence type="ECO:0000256" key="5">
    <source>
        <dbReference type="ARBA" id="ARBA00014116"/>
    </source>
</evidence>
<dbReference type="InterPro" id="IPR039866">
    <property type="entry name" value="CPQ"/>
</dbReference>
<evidence type="ECO:0000256" key="4">
    <source>
        <dbReference type="ARBA" id="ARBA00004613"/>
    </source>
</evidence>
<dbReference type="GO" id="GO:0005764">
    <property type="term" value="C:lysosome"/>
    <property type="evidence" value="ECO:0007669"/>
    <property type="project" value="UniProtKB-SubCell"/>
</dbReference>
<gene>
    <name evidence="24" type="ORF">SAMN06295937_102033</name>
</gene>
<evidence type="ECO:0000256" key="7">
    <source>
        <dbReference type="ARBA" id="ARBA00022645"/>
    </source>
</evidence>
<evidence type="ECO:0000313" key="24">
    <source>
        <dbReference type="EMBL" id="SKB80887.1"/>
    </source>
</evidence>
<keyword evidence="17" id="KW-0325">Glycoprotein</keyword>
<comment type="subunit">
    <text evidence="19">Homodimer. The monomeric form is inactive while the homodimer is active.</text>
</comment>
<evidence type="ECO:0000313" key="25">
    <source>
        <dbReference type="Proteomes" id="UP000190044"/>
    </source>
</evidence>